<accession>E4TFA0</accession>
<keyword evidence="3" id="KW-1185">Reference proteome</keyword>
<dbReference type="Pfam" id="PF03334">
    <property type="entry name" value="PhaG_MnhG_YufB"/>
    <property type="match status" value="1"/>
</dbReference>
<gene>
    <name evidence="2" type="ordered locus">Calni_0526</name>
</gene>
<dbReference type="PANTHER" id="PTHR34703">
    <property type="entry name" value="ANTIPORTER SUBUNIT MNHG2-RELATED"/>
    <property type="match status" value="1"/>
</dbReference>
<dbReference type="NCBIfam" id="TIGR01300">
    <property type="entry name" value="CPA3_mnhG_phaG"/>
    <property type="match status" value="1"/>
</dbReference>
<reference key="1">
    <citation type="submission" date="2010-11" db="EMBL/GenBank/DDBJ databases">
        <title>The complete genome of chromosome of Calditerrivibrio nitroreducens DSM 19672.</title>
        <authorList>
            <consortium name="US DOE Joint Genome Institute (JGI-PGF)"/>
            <person name="Lucas S."/>
            <person name="Copeland A."/>
            <person name="Lapidus A."/>
            <person name="Bruce D."/>
            <person name="Goodwin L."/>
            <person name="Pitluck S."/>
            <person name="Kyrpides N."/>
            <person name="Mavromatis K."/>
            <person name="Ivanova N."/>
            <person name="Mikhailova N."/>
            <person name="Zeytun A."/>
            <person name="Brettin T."/>
            <person name="Detter J.C."/>
            <person name="Tapia R."/>
            <person name="Han C."/>
            <person name="Land M."/>
            <person name="Hauser L."/>
            <person name="Markowitz V."/>
            <person name="Cheng J.-F."/>
            <person name="Hugenholtz P."/>
            <person name="Woyke T."/>
            <person name="Wu D."/>
            <person name="Spring S."/>
            <person name="Schroeder M."/>
            <person name="Brambilla E."/>
            <person name="Klenk H.-P."/>
            <person name="Eisen J.A."/>
        </authorList>
    </citation>
    <scope>NUCLEOTIDE SEQUENCE [LARGE SCALE GENOMIC DNA]</scope>
    <source>
        <strain>DSM 19672</strain>
    </source>
</reference>
<keyword evidence="1" id="KW-1133">Transmembrane helix</keyword>
<dbReference type="GO" id="GO:0015385">
    <property type="term" value="F:sodium:proton antiporter activity"/>
    <property type="evidence" value="ECO:0007669"/>
    <property type="project" value="TreeGrafter"/>
</dbReference>
<evidence type="ECO:0000313" key="2">
    <source>
        <dbReference type="EMBL" id="ADR18439.1"/>
    </source>
</evidence>
<reference evidence="2 3" key="2">
    <citation type="journal article" date="2011" name="Stand. Genomic Sci.">
        <title>Complete genome sequence of Calditerrivibrio nitroreducens type strain (Yu37-1).</title>
        <authorList>
            <person name="Pitluck S."/>
            <person name="Sikorski J."/>
            <person name="Zeytun A."/>
            <person name="Lapidus A."/>
            <person name="Nolan M."/>
            <person name="Lucas S."/>
            <person name="Hammon N."/>
            <person name="Deshpande S."/>
            <person name="Cheng J.F."/>
            <person name="Tapia R."/>
            <person name="Han C."/>
            <person name="Goodwin L."/>
            <person name="Liolios K."/>
            <person name="Pagani I."/>
            <person name="Ivanova N."/>
            <person name="Mavromatis K."/>
            <person name="Pati A."/>
            <person name="Chen A."/>
            <person name="Palaniappan K."/>
            <person name="Hauser L."/>
            <person name="Chang Y.J."/>
            <person name="Jeffries C.D."/>
            <person name="Detter J.C."/>
            <person name="Brambilla E."/>
            <person name="Djao O.D."/>
            <person name="Rohde M."/>
            <person name="Spring S."/>
            <person name="Goker M."/>
            <person name="Woyke T."/>
            <person name="Bristow J."/>
            <person name="Eisen J.A."/>
            <person name="Markowitz V."/>
            <person name="Hugenholtz P."/>
            <person name="Kyrpides N.C."/>
            <person name="Klenk H.P."/>
            <person name="Land M."/>
        </authorList>
    </citation>
    <scope>NUCLEOTIDE SEQUENCE [LARGE SCALE GENOMIC DNA]</scope>
    <source>
        <strain evidence="3">DSM 19672 / NBRC 101217 / Yu37-1</strain>
    </source>
</reference>
<dbReference type="EMBL" id="CP002347">
    <property type="protein sequence ID" value="ADR18439.1"/>
    <property type="molecule type" value="Genomic_DNA"/>
</dbReference>
<dbReference type="HOGENOM" id="CLU_121334_2_3_0"/>
<feature type="transmembrane region" description="Helical" evidence="1">
    <location>
        <begin position="45"/>
        <end position="73"/>
    </location>
</feature>
<dbReference type="AlphaFoldDB" id="E4TFA0"/>
<dbReference type="KEGG" id="cni:Calni_0526"/>
<keyword evidence="1" id="KW-0812">Transmembrane</keyword>
<name>E4TFA0_CALNY</name>
<dbReference type="eggNOG" id="COG1320">
    <property type="taxonomic scope" value="Bacteria"/>
</dbReference>
<evidence type="ECO:0000313" key="3">
    <source>
        <dbReference type="Proteomes" id="UP000007039"/>
    </source>
</evidence>
<keyword evidence="1" id="KW-0472">Membrane</keyword>
<dbReference type="RefSeq" id="WP_013450652.1">
    <property type="nucleotide sequence ID" value="NC_014758.1"/>
</dbReference>
<dbReference type="Proteomes" id="UP000007039">
    <property type="component" value="Chromosome"/>
</dbReference>
<dbReference type="PANTHER" id="PTHR34703:SF1">
    <property type="entry name" value="ANTIPORTER SUBUNIT MNHG2-RELATED"/>
    <property type="match status" value="1"/>
</dbReference>
<organism evidence="2 3">
    <name type="scientific">Calditerrivibrio nitroreducens (strain DSM 19672 / NBRC 101217 / Yu37-1)</name>
    <dbReference type="NCBI Taxonomy" id="768670"/>
    <lineage>
        <taxon>Bacteria</taxon>
        <taxon>Pseudomonadati</taxon>
        <taxon>Deferribacterota</taxon>
        <taxon>Deferribacteres</taxon>
        <taxon>Deferribacterales</taxon>
        <taxon>Calditerrivibrionaceae</taxon>
    </lineage>
</organism>
<dbReference type="InterPro" id="IPR005133">
    <property type="entry name" value="PhaG_MnhG_YufB"/>
</dbReference>
<proteinExistence type="predicted"/>
<dbReference type="STRING" id="768670.Calni_0526"/>
<sequence length="102" mass="11212" precursor="true">MIIVTGVLLITGSILIFISALGLIRMPGFYTRIHAAGKTDTLGQILILLGLILYKGFSLISVKLLFILAFVFIANPTATHALAQAAYRMGVPWWRKKHDSNN</sequence>
<dbReference type="OrthoDB" id="9806575at2"/>
<protein>
    <submittedName>
        <fullName evidence="2">Monovalent cation/proton antiporter, MnhG/PhaG subunit</fullName>
    </submittedName>
</protein>
<feature type="transmembrane region" description="Helical" evidence="1">
    <location>
        <begin position="6"/>
        <end position="24"/>
    </location>
</feature>
<evidence type="ECO:0000256" key="1">
    <source>
        <dbReference type="SAM" id="Phobius"/>
    </source>
</evidence>